<proteinExistence type="predicted"/>
<gene>
    <name evidence="2" type="ORF">J2Z53_000242</name>
</gene>
<dbReference type="RefSeq" id="WP_209795396.1">
    <property type="nucleotide sequence ID" value="NZ_JAGGJZ010000001.1"/>
</dbReference>
<dbReference type="EMBL" id="JAGGJZ010000001">
    <property type="protein sequence ID" value="MBP1888663.1"/>
    <property type="molecule type" value="Genomic_DNA"/>
</dbReference>
<organism evidence="2 3">
    <name type="scientific">Clostridium moniliforme</name>
    <dbReference type="NCBI Taxonomy" id="39489"/>
    <lineage>
        <taxon>Bacteria</taxon>
        <taxon>Bacillati</taxon>
        <taxon>Bacillota</taxon>
        <taxon>Clostridia</taxon>
        <taxon>Eubacteriales</taxon>
        <taxon>Clostridiaceae</taxon>
        <taxon>Clostridium</taxon>
    </lineage>
</organism>
<keyword evidence="3" id="KW-1185">Reference proteome</keyword>
<sequence length="299" mass="35115">MKKRSIIILVLVFMLLGVYGCGNSTSKKAIEEGKIAIASNEYDKAKNLFKLAMNENGGSQAEETYNMLNSYLEAEKEYKDGNYDKALELLNNIKKVGDYENLNNDIKNLHENIEKKEKIDKEYNDNIKKINELLKEESLNKAKELVNSIDIKDLSDKQKSEVNKVKDEITKKQEELKKQEQKKDEEAKKKENSKKEDNIKKGLKIINSKGFKNVIYKEIVKENFNIPEMNNKPLYHYIPKEFTGPNEFYYNPQNNKVYMINQGMWLIINENYKNVTPKDENNSYEYAEDYRKMLLKEKK</sequence>
<dbReference type="PROSITE" id="PS51257">
    <property type="entry name" value="PROKAR_LIPOPROTEIN"/>
    <property type="match status" value="1"/>
</dbReference>
<evidence type="ECO:0000256" key="1">
    <source>
        <dbReference type="SAM" id="MobiDB-lite"/>
    </source>
</evidence>
<protein>
    <recommendedName>
        <fullName evidence="4">Lipoprotein</fullName>
    </recommendedName>
</protein>
<evidence type="ECO:0000313" key="3">
    <source>
        <dbReference type="Proteomes" id="UP000783390"/>
    </source>
</evidence>
<comment type="caution">
    <text evidence="2">The sequence shown here is derived from an EMBL/GenBank/DDBJ whole genome shotgun (WGS) entry which is preliminary data.</text>
</comment>
<dbReference type="Proteomes" id="UP000783390">
    <property type="component" value="Unassembled WGS sequence"/>
</dbReference>
<accession>A0ABS4EXE0</accession>
<name>A0ABS4EXE0_9CLOT</name>
<evidence type="ECO:0000313" key="2">
    <source>
        <dbReference type="EMBL" id="MBP1888663.1"/>
    </source>
</evidence>
<feature type="region of interest" description="Disordered" evidence="1">
    <location>
        <begin position="175"/>
        <end position="195"/>
    </location>
</feature>
<reference evidence="2 3" key="1">
    <citation type="submission" date="2021-03" db="EMBL/GenBank/DDBJ databases">
        <title>Genomic Encyclopedia of Type Strains, Phase IV (KMG-IV): sequencing the most valuable type-strain genomes for metagenomic binning, comparative biology and taxonomic classification.</title>
        <authorList>
            <person name="Goeker M."/>
        </authorList>
    </citation>
    <scope>NUCLEOTIDE SEQUENCE [LARGE SCALE GENOMIC DNA]</scope>
    <source>
        <strain evidence="2 3">DSM 3984</strain>
    </source>
</reference>
<evidence type="ECO:0008006" key="4">
    <source>
        <dbReference type="Google" id="ProtNLM"/>
    </source>
</evidence>